<dbReference type="RefSeq" id="WP_179431969.1">
    <property type="nucleotide sequence ID" value="NZ_BAABLC010000001.1"/>
</dbReference>
<reference evidence="8 9" key="1">
    <citation type="submission" date="2020-07" db="EMBL/GenBank/DDBJ databases">
        <title>Sequencing the genomes of 1000 actinobacteria strains.</title>
        <authorList>
            <person name="Klenk H.-P."/>
        </authorList>
    </citation>
    <scope>NUCLEOTIDE SEQUENCE [LARGE SCALE GENOMIC DNA]</scope>
    <source>
        <strain evidence="8 9">DSM 22185</strain>
    </source>
</reference>
<feature type="binding site" evidence="5">
    <location>
        <position position="404"/>
    </location>
    <ligand>
        <name>Ca(2+)</name>
        <dbReference type="ChEBI" id="CHEBI:29108"/>
    </ligand>
</feature>
<keyword evidence="2 8" id="KW-0378">Hydrolase</keyword>
<dbReference type="AlphaFoldDB" id="A0A7Y9EU47"/>
<dbReference type="Gene3D" id="3.60.20.10">
    <property type="entry name" value="Glutamine Phosphoribosylpyrophosphate, subunit 1, domain 1"/>
    <property type="match status" value="1"/>
</dbReference>
<dbReference type="GO" id="GO:0046872">
    <property type="term" value="F:metal ion binding"/>
    <property type="evidence" value="ECO:0007669"/>
    <property type="project" value="UniProtKB-KW"/>
</dbReference>
<keyword evidence="7" id="KW-0812">Transmembrane</keyword>
<dbReference type="Gene3D" id="1.10.1400.10">
    <property type="match status" value="1"/>
</dbReference>
<evidence type="ECO:0000256" key="3">
    <source>
        <dbReference type="ARBA" id="ARBA00023145"/>
    </source>
</evidence>
<evidence type="ECO:0000256" key="6">
    <source>
        <dbReference type="SAM" id="MobiDB-lite"/>
    </source>
</evidence>
<dbReference type="Pfam" id="PF01804">
    <property type="entry name" value="Penicil_amidase"/>
    <property type="match status" value="1"/>
</dbReference>
<evidence type="ECO:0000256" key="2">
    <source>
        <dbReference type="ARBA" id="ARBA00022801"/>
    </source>
</evidence>
<dbReference type="GO" id="GO:0008953">
    <property type="term" value="F:penicillin amidase activity"/>
    <property type="evidence" value="ECO:0007669"/>
    <property type="project" value="UniProtKB-EC"/>
</dbReference>
<dbReference type="Gene3D" id="1.10.439.10">
    <property type="entry name" value="Penicillin Amidohydrolase, domain 1"/>
    <property type="match status" value="1"/>
</dbReference>
<dbReference type="InterPro" id="IPR023343">
    <property type="entry name" value="Penicillin_amidase_dom1"/>
</dbReference>
<dbReference type="InterPro" id="IPR002692">
    <property type="entry name" value="S45"/>
</dbReference>
<comment type="caution">
    <text evidence="8">The sequence shown here is derived from an EMBL/GenBank/DDBJ whole genome shotgun (WGS) entry which is preliminary data.</text>
</comment>
<dbReference type="SUPFAM" id="SSF56235">
    <property type="entry name" value="N-terminal nucleophile aminohydrolases (Ntn hydrolases)"/>
    <property type="match status" value="1"/>
</dbReference>
<keyword evidence="9" id="KW-1185">Reference proteome</keyword>
<evidence type="ECO:0000313" key="9">
    <source>
        <dbReference type="Proteomes" id="UP000552045"/>
    </source>
</evidence>
<dbReference type="PANTHER" id="PTHR34218">
    <property type="entry name" value="PEPTIDASE S45 PENICILLIN AMIDASE"/>
    <property type="match status" value="1"/>
</dbReference>
<name>A0A7Y9EU47_9MICO</name>
<feature type="binding site" evidence="5">
    <location>
        <position position="216"/>
    </location>
    <ligand>
        <name>Ca(2+)</name>
        <dbReference type="ChEBI" id="CHEBI:29108"/>
    </ligand>
</feature>
<dbReference type="InterPro" id="IPR043146">
    <property type="entry name" value="Penicillin_amidase_N_B-knob"/>
</dbReference>
<feature type="transmembrane region" description="Helical" evidence="7">
    <location>
        <begin position="26"/>
        <end position="47"/>
    </location>
</feature>
<dbReference type="EC" id="3.5.1.11" evidence="8"/>
<protein>
    <submittedName>
        <fullName evidence="8">Penicillin amidase</fullName>
        <ecNumber evidence="8">3.5.1.11</ecNumber>
    </submittedName>
</protein>
<dbReference type="InterPro" id="IPR029055">
    <property type="entry name" value="Ntn_hydrolases_N"/>
</dbReference>
<dbReference type="Proteomes" id="UP000552045">
    <property type="component" value="Unassembled WGS sequence"/>
</dbReference>
<dbReference type="EMBL" id="JACCBH010000001">
    <property type="protein sequence ID" value="NYD53998.1"/>
    <property type="molecule type" value="Genomic_DNA"/>
</dbReference>
<evidence type="ECO:0000313" key="8">
    <source>
        <dbReference type="EMBL" id="NYD53998.1"/>
    </source>
</evidence>
<keyword evidence="3" id="KW-0865">Zymogen</keyword>
<keyword evidence="5" id="KW-0479">Metal-binding</keyword>
<dbReference type="GO" id="GO:0017000">
    <property type="term" value="P:antibiotic biosynthetic process"/>
    <property type="evidence" value="ECO:0007669"/>
    <property type="project" value="InterPro"/>
</dbReference>
<evidence type="ECO:0000256" key="7">
    <source>
        <dbReference type="SAM" id="Phobius"/>
    </source>
</evidence>
<keyword evidence="7" id="KW-1133">Transmembrane helix</keyword>
<feature type="binding site" evidence="5">
    <location>
        <position position="401"/>
    </location>
    <ligand>
        <name>Ca(2+)</name>
        <dbReference type="ChEBI" id="CHEBI:29108"/>
    </ligand>
</feature>
<evidence type="ECO:0000256" key="4">
    <source>
        <dbReference type="PIRSR" id="PIRSR001227-1"/>
    </source>
</evidence>
<dbReference type="Gene3D" id="2.30.120.10">
    <property type="match status" value="1"/>
</dbReference>
<keyword evidence="7" id="KW-0472">Membrane</keyword>
<dbReference type="PANTHER" id="PTHR34218:SF4">
    <property type="entry name" value="ACYL-HOMOSERINE LACTONE ACYLASE QUIP"/>
    <property type="match status" value="1"/>
</dbReference>
<feature type="active site" description="Nucleophile" evidence="4">
    <location>
        <position position="323"/>
    </location>
</feature>
<dbReference type="CDD" id="cd03747">
    <property type="entry name" value="Ntn_PGA_like"/>
    <property type="match status" value="1"/>
</dbReference>
<dbReference type="InterPro" id="IPR043147">
    <property type="entry name" value="Penicillin_amidase_A-knob"/>
</dbReference>
<gene>
    <name evidence="8" type="ORF">BKA02_001053</name>
</gene>
<comment type="similarity">
    <text evidence="1">Belongs to the peptidase S45 family.</text>
</comment>
<keyword evidence="5" id="KW-0106">Calcium</keyword>
<evidence type="ECO:0000256" key="5">
    <source>
        <dbReference type="PIRSR" id="PIRSR001227-2"/>
    </source>
</evidence>
<comment type="cofactor">
    <cofactor evidence="5">
        <name>Ca(2+)</name>
        <dbReference type="ChEBI" id="CHEBI:29108"/>
    </cofactor>
    <text evidence="5">Binds 1 Ca(2+) ion per dimer.</text>
</comment>
<evidence type="ECO:0000256" key="1">
    <source>
        <dbReference type="ARBA" id="ARBA00006586"/>
    </source>
</evidence>
<dbReference type="PIRSF" id="PIRSF001227">
    <property type="entry name" value="Pen_acylase"/>
    <property type="match status" value="1"/>
</dbReference>
<organism evidence="8 9">
    <name type="scientific">Microbacterium pseudoresistens</name>
    <dbReference type="NCBI Taxonomy" id="640634"/>
    <lineage>
        <taxon>Bacteria</taxon>
        <taxon>Bacillati</taxon>
        <taxon>Actinomycetota</taxon>
        <taxon>Actinomycetes</taxon>
        <taxon>Micrococcales</taxon>
        <taxon>Microbacteriaceae</taxon>
        <taxon>Microbacterium</taxon>
    </lineage>
</organism>
<feature type="region of interest" description="Disordered" evidence="6">
    <location>
        <begin position="258"/>
        <end position="298"/>
    </location>
</feature>
<accession>A0A7Y9EU47</accession>
<dbReference type="InterPro" id="IPR014395">
    <property type="entry name" value="Pen/GL7ACA/AHL_acylase"/>
</dbReference>
<proteinExistence type="inferred from homology"/>
<feature type="compositionally biased region" description="Low complexity" evidence="6">
    <location>
        <begin position="286"/>
        <end position="297"/>
    </location>
</feature>
<sequence>MTALAPAHPDPDAPRPHRIGRIIGRLAFGVVAGIVVLATAAAFFLVWTIQRSFPQTSGELELSGLDAQVTVQRDDRGVPTITADNTHDLFFAQGFVHAQDRFWEMDFRRHVTSGRVAELFGESQAGTDAFLRTLDWHGIAEQEVEAMDETTRAYYEAYADGVNAYLADHSGATASLEYAVLELTTPGYEPEPWTPADSVAWLKAMAWDLRGNVEAETERALLAQSVDPATIASVYPAYPFAENPVIVPTITPADQLPAAAAASGDGGGSGSLAVAPTTDDTDDHASASAEPSPTASAVTWTEADGVLGAVSALIGDLGEGIGSNSWVVSGDLTESGMPLLANDPHLGASLPSVWYQMQLRCSTVSEECPFDVGGFSFSGLPSIVIGHNADIAWGFTNLTTDVTDLYIEKIDGDAYWRDGALVPLETRSETIEVAGGDDIDLEIRSTVHGPIVSGLTADFTAIAGDPRLGSGDAVNDPAWIGAPDASVEALTGEYAVSLRWTALDPGTTATAIFAMNTAKDFTDFRAAASLFDVPAQNLVYADREGNIGYQTPGRLPTRGAGNGFAPQPGWSSAYDWTGFIPFDDLPVSYNPESGYIVTANNAIVSDDYAYFLSRDWDYGYRAGRIATLIEDAAADGPITAQDLRDIQFDQEFWIGKKLAAVVQKVAVTGDGPKAAVELLRSWDAQGTADSAAAAFANVLWSNLAQNVFANRADALPLSSQGRMFAVVGAMLADPDDPLWVNDEIGVAGMDEMLALSIEQAYDEIASLQGEDPAAWNWGSLHALTLTHQTLGTSGIAPIEMLFNRGPFAVGGGASVVDATGWVLGESYETTTVPSMRMVVDLSDWDASTWNHLTGASGHAFHAHYTDQTDAWVKGEQSPWAFSEEAVDAAAVDTLVLSPAG</sequence>